<protein>
    <submittedName>
        <fullName evidence="1">Uncharacterized protein</fullName>
    </submittedName>
</protein>
<dbReference type="EMBL" id="JAAIUW010000002">
    <property type="protein sequence ID" value="KAF7841288.1"/>
    <property type="molecule type" value="Genomic_DNA"/>
</dbReference>
<evidence type="ECO:0000313" key="1">
    <source>
        <dbReference type="EMBL" id="KAF7841288.1"/>
    </source>
</evidence>
<evidence type="ECO:0000313" key="2">
    <source>
        <dbReference type="Proteomes" id="UP000634136"/>
    </source>
</evidence>
<organism evidence="1 2">
    <name type="scientific">Senna tora</name>
    <dbReference type="NCBI Taxonomy" id="362788"/>
    <lineage>
        <taxon>Eukaryota</taxon>
        <taxon>Viridiplantae</taxon>
        <taxon>Streptophyta</taxon>
        <taxon>Embryophyta</taxon>
        <taxon>Tracheophyta</taxon>
        <taxon>Spermatophyta</taxon>
        <taxon>Magnoliopsida</taxon>
        <taxon>eudicotyledons</taxon>
        <taxon>Gunneridae</taxon>
        <taxon>Pentapetalae</taxon>
        <taxon>rosids</taxon>
        <taxon>fabids</taxon>
        <taxon>Fabales</taxon>
        <taxon>Fabaceae</taxon>
        <taxon>Caesalpinioideae</taxon>
        <taxon>Cassia clade</taxon>
        <taxon>Senna</taxon>
    </lineage>
</organism>
<comment type="caution">
    <text evidence="1">The sequence shown here is derived from an EMBL/GenBank/DDBJ whole genome shotgun (WGS) entry which is preliminary data.</text>
</comment>
<gene>
    <name evidence="1" type="ORF">G2W53_003586</name>
</gene>
<dbReference type="Proteomes" id="UP000634136">
    <property type="component" value="Unassembled WGS sequence"/>
</dbReference>
<keyword evidence="2" id="KW-1185">Reference proteome</keyword>
<accession>A0A834XDT7</accession>
<proteinExistence type="predicted"/>
<name>A0A834XDT7_9FABA</name>
<dbReference type="AlphaFoldDB" id="A0A834XDT7"/>
<sequence length="186" mass="21152">MNRWNRQGEQEEKNWAKRRLTSLGSNQEENHGGAETRSTAWFTALLADDSGGSGHTHCHGNPTTIVDVCYALAFQALSDYLKNHQIGVHCMVSIKDQEKNKDILLLAKDIRPLRIYTSILKLPTIEMNCIRSIQIIIAHTRGSRKTPALNIKERVNQMQSLDSGKFRPKFLNYGDDSCKIRKLMTK</sequence>
<reference evidence="1" key="1">
    <citation type="submission" date="2020-09" db="EMBL/GenBank/DDBJ databases">
        <title>Genome-Enabled Discovery of Anthraquinone Biosynthesis in Senna tora.</title>
        <authorList>
            <person name="Kang S.-H."/>
            <person name="Pandey R.P."/>
            <person name="Lee C.-M."/>
            <person name="Sim J.-S."/>
            <person name="Jeong J.-T."/>
            <person name="Choi B.-S."/>
            <person name="Jung M."/>
            <person name="Ginzburg D."/>
            <person name="Zhao K."/>
            <person name="Won S.Y."/>
            <person name="Oh T.-J."/>
            <person name="Yu Y."/>
            <person name="Kim N.-H."/>
            <person name="Lee O.R."/>
            <person name="Lee T.-H."/>
            <person name="Bashyal P."/>
            <person name="Kim T.-S."/>
            <person name="Lee W.-H."/>
            <person name="Kawkins C."/>
            <person name="Kim C.-K."/>
            <person name="Kim J.S."/>
            <person name="Ahn B.O."/>
            <person name="Rhee S.Y."/>
            <person name="Sohng J.K."/>
        </authorList>
    </citation>
    <scope>NUCLEOTIDE SEQUENCE</scope>
    <source>
        <tissue evidence="1">Leaf</tissue>
    </source>
</reference>